<keyword evidence="8 14" id="KW-0675">Receptor</keyword>
<feature type="chain" id="PRO_5031264575" evidence="11">
    <location>
        <begin position="17"/>
        <end position="907"/>
    </location>
</feature>
<dbReference type="GO" id="GO:0015344">
    <property type="term" value="F:siderophore uptake transmembrane transporter activity"/>
    <property type="evidence" value="ECO:0007669"/>
    <property type="project" value="TreeGrafter"/>
</dbReference>
<evidence type="ECO:0000256" key="6">
    <source>
        <dbReference type="ARBA" id="ARBA00023077"/>
    </source>
</evidence>
<reference evidence="14 15" key="1">
    <citation type="submission" date="2020-08" db="EMBL/GenBank/DDBJ databases">
        <title>Genomic Encyclopedia of Type Strains, Phase IV (KMG-V): Genome sequencing to study the core and pangenomes of soil and plant-associated prokaryotes.</title>
        <authorList>
            <person name="Whitman W."/>
        </authorList>
    </citation>
    <scope>NUCLEOTIDE SEQUENCE [LARGE SCALE GENOMIC DNA]</scope>
    <source>
        <strain evidence="14 15">S3M1</strain>
    </source>
</reference>
<keyword evidence="9" id="KW-0998">Cell outer membrane</keyword>
<dbReference type="Gene3D" id="2.60.40.1120">
    <property type="entry name" value="Carboxypeptidase-like, regulatory domain"/>
    <property type="match status" value="1"/>
</dbReference>
<evidence type="ECO:0000256" key="5">
    <source>
        <dbReference type="ARBA" id="ARBA00022729"/>
    </source>
</evidence>
<evidence type="ECO:0000256" key="10">
    <source>
        <dbReference type="RuleBase" id="RU003357"/>
    </source>
</evidence>
<comment type="similarity">
    <text evidence="10">Belongs to the TonB-dependent receptor family.</text>
</comment>
<evidence type="ECO:0000256" key="1">
    <source>
        <dbReference type="ARBA" id="ARBA00004571"/>
    </source>
</evidence>
<dbReference type="Pfam" id="PF00593">
    <property type="entry name" value="TonB_dep_Rec_b-barrel"/>
    <property type="match status" value="1"/>
</dbReference>
<accession>A0A7W8ZIC2</accession>
<dbReference type="SUPFAM" id="SSF49464">
    <property type="entry name" value="Carboxypeptidase regulatory domain-like"/>
    <property type="match status" value="1"/>
</dbReference>
<evidence type="ECO:0000256" key="9">
    <source>
        <dbReference type="ARBA" id="ARBA00023237"/>
    </source>
</evidence>
<evidence type="ECO:0000256" key="7">
    <source>
        <dbReference type="ARBA" id="ARBA00023136"/>
    </source>
</evidence>
<dbReference type="InterPro" id="IPR008969">
    <property type="entry name" value="CarboxyPept-like_regulatory"/>
</dbReference>
<dbReference type="InterPro" id="IPR039426">
    <property type="entry name" value="TonB-dep_rcpt-like"/>
</dbReference>
<dbReference type="Gene3D" id="2.170.130.10">
    <property type="entry name" value="TonB-dependent receptor, plug domain"/>
    <property type="match status" value="1"/>
</dbReference>
<dbReference type="InterPro" id="IPR037066">
    <property type="entry name" value="Plug_dom_sf"/>
</dbReference>
<evidence type="ECO:0000256" key="8">
    <source>
        <dbReference type="ARBA" id="ARBA00023170"/>
    </source>
</evidence>
<dbReference type="Pfam" id="PF13715">
    <property type="entry name" value="CarbopepD_reg_2"/>
    <property type="match status" value="1"/>
</dbReference>
<evidence type="ECO:0000256" key="11">
    <source>
        <dbReference type="SAM" id="SignalP"/>
    </source>
</evidence>
<feature type="domain" description="TonB-dependent receptor plug" evidence="13">
    <location>
        <begin position="117"/>
        <end position="259"/>
    </location>
</feature>
<proteinExistence type="inferred from homology"/>
<feature type="domain" description="TonB-dependent receptor-like beta-barrel" evidence="12">
    <location>
        <begin position="348"/>
        <end position="874"/>
    </location>
</feature>
<dbReference type="EMBL" id="JACHCE010000001">
    <property type="protein sequence ID" value="MBB5634445.1"/>
    <property type="molecule type" value="Genomic_DNA"/>
</dbReference>
<keyword evidence="5 11" id="KW-0732">Signal</keyword>
<gene>
    <name evidence="14" type="ORF">HDE68_000330</name>
</gene>
<dbReference type="InterPro" id="IPR012910">
    <property type="entry name" value="Plug_dom"/>
</dbReference>
<evidence type="ECO:0000313" key="14">
    <source>
        <dbReference type="EMBL" id="MBB5634445.1"/>
    </source>
</evidence>
<dbReference type="PANTHER" id="PTHR30069">
    <property type="entry name" value="TONB-DEPENDENT OUTER MEMBRANE RECEPTOR"/>
    <property type="match status" value="1"/>
</dbReference>
<dbReference type="Proteomes" id="UP000537204">
    <property type="component" value="Unassembled WGS sequence"/>
</dbReference>
<keyword evidence="2" id="KW-0813">Transport</keyword>
<dbReference type="SUPFAM" id="SSF56935">
    <property type="entry name" value="Porins"/>
    <property type="match status" value="1"/>
</dbReference>
<evidence type="ECO:0000256" key="4">
    <source>
        <dbReference type="ARBA" id="ARBA00022692"/>
    </source>
</evidence>
<keyword evidence="4" id="KW-0812">Transmembrane</keyword>
<name>A0A7W8ZIC2_9SPHI</name>
<evidence type="ECO:0000256" key="3">
    <source>
        <dbReference type="ARBA" id="ARBA00022452"/>
    </source>
</evidence>
<keyword evidence="3" id="KW-1134">Transmembrane beta strand</keyword>
<feature type="signal peptide" evidence="11">
    <location>
        <begin position="1"/>
        <end position="16"/>
    </location>
</feature>
<sequence>MKRFLFLLFISAASYAQTPLGRLNGKVVDTDNRPVQYASVYINEREISTYTNETGEFSIRQSQAETASLTLRISFVGKQTITRTIQKADFNVPQHFILQELSLTLDNVVVSSERKRSDVSNSAITFDRQAIEQVQAYSLADILYNLPGKKMAAPDLQYLQNITLRSASSSDPVQAANNSLGVAIYVDGFRQANDANMQTRNVGMRGMINGAINRHRDPNIGNSAYDSPFGGLDIRNIPSDNIESIEVVSGVASAKYGEMTDGAIIIERKAGQTPYEFAMRLNGNSTNYSLSKGVNLGKKAGALNISLNYLNSIQDPRNSLKNYRRINTGLMWSVNILPNLRNTVSLDYSYKKDNARADEDDSDQESVISLDRKISVSNRTSLQIQSPYLKRITLGMSFDKGYSNSYRQYFVNDAVKGIGDKDTTGTYEGYFIPGNYLGIDHIIGEPYNFSSNLSLDNNFNTGQISHVISLGASVYTAGNSGQGVIADPKFPGTNTSGFKSERPYNFDLQKNIMNAGFYLQDKADYMLFDRLFTANAGIRYDIQNGFASIQPRINLSYQLNKKWSVRGAYGISTKAPGMSQRYPSPTYFDIPLINSYNGRVNESLYLVHTEKIVPDNSTLKPSRSSQLELGVTADYHFFNTSLYGFMKKNRDGFNARTSYLQIVLPEYTYSTIQGEKPVYQESGKFKMYSGLTNGLIDNTAQSDNYGIEWFLSTKKITAIQTSLNMNTSFGYTRYNDLSYAIYEADVNFREQGKKAWYGIYPANKSSNLDITTKISTDTHIPKLGFVVSVLVDIYWKNRRNILDRSFEPFAYLDKDGNYHAIDHFDPNNPDYGYLSLMANKASTQQSPPFVYSNVSLRIAKEMKKKFRIAVYAYNFLNIIPKYYNRISNSITTYNSPVNVGGEISFRF</sequence>
<dbReference type="GO" id="GO:0009279">
    <property type="term" value="C:cell outer membrane"/>
    <property type="evidence" value="ECO:0007669"/>
    <property type="project" value="UniProtKB-SubCell"/>
</dbReference>
<dbReference type="Gene3D" id="2.40.170.20">
    <property type="entry name" value="TonB-dependent receptor, beta-barrel domain"/>
    <property type="match status" value="1"/>
</dbReference>
<keyword evidence="7 10" id="KW-0472">Membrane</keyword>
<organism evidence="14 15">
    <name type="scientific">Pedobacter cryoconitis</name>
    <dbReference type="NCBI Taxonomy" id="188932"/>
    <lineage>
        <taxon>Bacteria</taxon>
        <taxon>Pseudomonadati</taxon>
        <taxon>Bacteroidota</taxon>
        <taxon>Sphingobacteriia</taxon>
        <taxon>Sphingobacteriales</taxon>
        <taxon>Sphingobacteriaceae</taxon>
        <taxon>Pedobacter</taxon>
    </lineage>
</organism>
<dbReference type="AlphaFoldDB" id="A0A7W8ZIC2"/>
<evidence type="ECO:0000256" key="2">
    <source>
        <dbReference type="ARBA" id="ARBA00022448"/>
    </source>
</evidence>
<evidence type="ECO:0000259" key="13">
    <source>
        <dbReference type="Pfam" id="PF07715"/>
    </source>
</evidence>
<dbReference type="GO" id="GO:0044718">
    <property type="term" value="P:siderophore transmembrane transport"/>
    <property type="evidence" value="ECO:0007669"/>
    <property type="project" value="TreeGrafter"/>
</dbReference>
<evidence type="ECO:0000259" key="12">
    <source>
        <dbReference type="Pfam" id="PF00593"/>
    </source>
</evidence>
<evidence type="ECO:0000313" key="15">
    <source>
        <dbReference type="Proteomes" id="UP000537204"/>
    </source>
</evidence>
<dbReference type="RefSeq" id="WP_183878261.1">
    <property type="nucleotide sequence ID" value="NZ_JACHCE010000001.1"/>
</dbReference>
<dbReference type="PANTHER" id="PTHR30069:SF29">
    <property type="entry name" value="HEMOGLOBIN AND HEMOGLOBIN-HAPTOGLOBIN-BINDING PROTEIN 1-RELATED"/>
    <property type="match status" value="1"/>
</dbReference>
<protein>
    <submittedName>
        <fullName evidence="14">Outer membrane receptor for ferrienterochelin and colicin</fullName>
    </submittedName>
</protein>
<comment type="subcellular location">
    <subcellularLocation>
        <location evidence="1">Cell outer membrane</location>
        <topology evidence="1">Multi-pass membrane protein</topology>
    </subcellularLocation>
</comment>
<dbReference type="InterPro" id="IPR036942">
    <property type="entry name" value="Beta-barrel_TonB_sf"/>
</dbReference>
<dbReference type="Pfam" id="PF07715">
    <property type="entry name" value="Plug"/>
    <property type="match status" value="1"/>
</dbReference>
<keyword evidence="6 10" id="KW-0798">TonB box</keyword>
<comment type="caution">
    <text evidence="14">The sequence shown here is derived from an EMBL/GenBank/DDBJ whole genome shotgun (WGS) entry which is preliminary data.</text>
</comment>
<dbReference type="InterPro" id="IPR000531">
    <property type="entry name" value="Beta-barrel_TonB"/>
</dbReference>